<evidence type="ECO:0000313" key="2">
    <source>
        <dbReference type="Proteomes" id="UP000034774"/>
    </source>
</evidence>
<reference evidence="1 2" key="1">
    <citation type="journal article" date="2015" name="Nature">
        <title>rRNA introns, odd ribosomes, and small enigmatic genomes across a large radiation of phyla.</title>
        <authorList>
            <person name="Brown C.T."/>
            <person name="Hug L.A."/>
            <person name="Thomas B.C."/>
            <person name="Sharon I."/>
            <person name="Castelle C.J."/>
            <person name="Singh A."/>
            <person name="Wilkins M.J."/>
            <person name="Williams K.H."/>
            <person name="Banfield J.F."/>
        </authorList>
    </citation>
    <scope>NUCLEOTIDE SEQUENCE [LARGE SCALE GENOMIC DNA]</scope>
</reference>
<accession>A0A0G0P2X5</accession>
<dbReference type="EMBL" id="LBVU01000002">
    <property type="protein sequence ID" value="KKQ92484.1"/>
    <property type="molecule type" value="Genomic_DNA"/>
</dbReference>
<sequence>MGEQFTEQQISQEELHGLTKPLLVLVQEPDPRLFSLVDSESLNIDTGEELLPPLELTPQVLQKLSHLVYEPCLISDGPLSEDVVASMERKGVKLEIARFFGPYAVYGFEKNEEGGDRYLTFENKVDAVRGIASIAEKTDLSYALSELDKKPKVPNQLDETVFKGLSESEREKIKTYYETALTEKFLAGLHGVESVADYPKTMLKGLVAVRNGVYAIEGDEANDPKKIFCQKYISPLIEYLEYRLATADRSELAVESLINYDFVLNIMHFQSDILVGPQKEANHEGILIPITEFQGAQSGSTTIFLSDKKLTIHSKMGTFEYPLPERNVNGEVAIKGGLARVVAKILFNLSADAELPLSDLDLVTFGKIDHEFELNVLKDKYGVDPKDVERINSTGPTGYTLYLGDRDQTLNEVLFTKDGLVISLNALASYLQESSQVSADPVRNIFGTHVINIGANYLLEGAGPVDFFYVRETRFPTPRALSRMYMSLISGKVDTLVIPRGSLKMDVGIYWLVLARKLLKIENIEKKDNLLKRMLELADQVDSPYYAAMHDKDNPLEFVEKVKSMAPGGSEFDMDGGDLGEKETLDWLAGRLVKQIMGKVSKFVGYDSVKSFEKKLKPEDLDAIQVLLPRPESYPDFVEDPVKKDEHEVFLIDRTKAFYEAFDEAMPGVEIIKKQAQDFLEQNVPLGVDYKGCELYIVSEADADRFFRAGVRIGELDPEYEPKGLYRANTNIAFAILKNDQKFVLDDLDRLFEELFHSTGRHFIEFNGEKRFVRAFQNSFDYDNPDVKVRGRFLEEALSSITYYNFLYKERFIGQADSPMSYLNAAGLPLRMLIEKTGTKKHGLYDNLMLARIGDQKAEDEAKKVIDGKFGVGFFDYLMTLNPNDVVELTKLYSRLGLKAEFALKN</sequence>
<evidence type="ECO:0000313" key="1">
    <source>
        <dbReference type="EMBL" id="KKQ92484.1"/>
    </source>
</evidence>
<dbReference type="STRING" id="1618572.UT17_C0002G0147"/>
<name>A0A0G0P2X5_9BACT</name>
<organism evidence="1 2">
    <name type="scientific">Candidatus Woesebacteria bacterium GW2011_GWB1_39_10</name>
    <dbReference type="NCBI Taxonomy" id="1618572"/>
    <lineage>
        <taxon>Bacteria</taxon>
        <taxon>Candidatus Woeseibacteriota</taxon>
    </lineage>
</organism>
<dbReference type="Proteomes" id="UP000034774">
    <property type="component" value="Unassembled WGS sequence"/>
</dbReference>
<dbReference type="AlphaFoldDB" id="A0A0G0P2X5"/>
<gene>
    <name evidence="1" type="ORF">UT17_C0002G0147</name>
</gene>
<proteinExistence type="predicted"/>
<protein>
    <submittedName>
        <fullName evidence="1">Uncharacterized protein</fullName>
    </submittedName>
</protein>
<comment type="caution">
    <text evidence="1">The sequence shown here is derived from an EMBL/GenBank/DDBJ whole genome shotgun (WGS) entry which is preliminary data.</text>
</comment>